<dbReference type="NCBIfam" id="TIGR02315">
    <property type="entry name" value="ABC_phnC"/>
    <property type="match status" value="1"/>
</dbReference>
<accession>A0ABD5SYP1</accession>
<dbReference type="InterPro" id="IPR017871">
    <property type="entry name" value="ABC_transporter-like_CS"/>
</dbReference>
<evidence type="ECO:0000259" key="8">
    <source>
        <dbReference type="PROSITE" id="PS50893"/>
    </source>
</evidence>
<dbReference type="PANTHER" id="PTHR43166:SF6">
    <property type="entry name" value="PHOSPHONATES IMPORT ATP-BINDING PROTEIN PHNC"/>
    <property type="match status" value="1"/>
</dbReference>
<organism evidence="9 10">
    <name type="scientific">Halorubrum pallidum</name>
    <dbReference type="NCBI Taxonomy" id="1526114"/>
    <lineage>
        <taxon>Archaea</taxon>
        <taxon>Methanobacteriati</taxon>
        <taxon>Methanobacteriota</taxon>
        <taxon>Stenosarchaea group</taxon>
        <taxon>Halobacteria</taxon>
        <taxon>Halobacteriales</taxon>
        <taxon>Haloferacaceae</taxon>
        <taxon>Halorubrum</taxon>
    </lineage>
</organism>
<keyword evidence="3" id="KW-0547">Nucleotide-binding</keyword>
<dbReference type="InterPro" id="IPR012693">
    <property type="entry name" value="ABC_transpr_PhnC"/>
</dbReference>
<gene>
    <name evidence="9" type="primary">phnC</name>
    <name evidence="9" type="ORF">ACFQDD_00740</name>
</gene>
<dbReference type="PROSITE" id="PS00211">
    <property type="entry name" value="ABC_TRANSPORTER_1"/>
    <property type="match status" value="1"/>
</dbReference>
<reference evidence="9 10" key="1">
    <citation type="journal article" date="2019" name="Int. J. Syst. Evol. Microbiol.">
        <title>The Global Catalogue of Microorganisms (GCM) 10K type strain sequencing project: providing services to taxonomists for standard genome sequencing and annotation.</title>
        <authorList>
            <consortium name="The Broad Institute Genomics Platform"/>
            <consortium name="The Broad Institute Genome Sequencing Center for Infectious Disease"/>
            <person name="Wu L."/>
            <person name="Ma J."/>
        </authorList>
    </citation>
    <scope>NUCLEOTIDE SEQUENCE [LARGE SCALE GENOMIC DNA]</scope>
    <source>
        <strain evidence="9 10">PJ61</strain>
    </source>
</reference>
<dbReference type="SUPFAM" id="SSF52540">
    <property type="entry name" value="P-loop containing nucleoside triphosphate hydrolases"/>
    <property type="match status" value="1"/>
</dbReference>
<dbReference type="PANTHER" id="PTHR43166">
    <property type="entry name" value="AMINO ACID IMPORT ATP-BINDING PROTEIN"/>
    <property type="match status" value="1"/>
</dbReference>
<dbReference type="InterPro" id="IPR050086">
    <property type="entry name" value="MetN_ABC_transporter-like"/>
</dbReference>
<feature type="region of interest" description="Disordered" evidence="7">
    <location>
        <begin position="239"/>
        <end position="259"/>
    </location>
</feature>
<keyword evidence="4 9" id="KW-0067">ATP-binding</keyword>
<dbReference type="InterPro" id="IPR003439">
    <property type="entry name" value="ABC_transporter-like_ATP-bd"/>
</dbReference>
<proteinExistence type="predicted"/>
<keyword evidence="2" id="KW-1003">Cell membrane</keyword>
<protein>
    <submittedName>
        <fullName evidence="9">Phosphonate ABC transporter ATP-binding protein</fullName>
    </submittedName>
</protein>
<dbReference type="EMBL" id="JBHSWT010000012">
    <property type="protein sequence ID" value="MFC6770063.1"/>
    <property type="molecule type" value="Genomic_DNA"/>
</dbReference>
<feature type="domain" description="ABC transporter" evidence="8">
    <location>
        <begin position="2"/>
        <end position="237"/>
    </location>
</feature>
<dbReference type="Pfam" id="PF00005">
    <property type="entry name" value="ABC_tran"/>
    <property type="match status" value="1"/>
</dbReference>
<dbReference type="Proteomes" id="UP001596274">
    <property type="component" value="Unassembled WGS sequence"/>
</dbReference>
<feature type="compositionally biased region" description="Polar residues" evidence="7">
    <location>
        <begin position="239"/>
        <end position="248"/>
    </location>
</feature>
<dbReference type="AlphaFoldDB" id="A0ABD5SYP1"/>
<dbReference type="InterPro" id="IPR003593">
    <property type="entry name" value="AAA+_ATPase"/>
</dbReference>
<dbReference type="InterPro" id="IPR027417">
    <property type="entry name" value="P-loop_NTPase"/>
</dbReference>
<evidence type="ECO:0000256" key="7">
    <source>
        <dbReference type="SAM" id="MobiDB-lite"/>
    </source>
</evidence>
<sequence length="259" mass="27746">MLKISNLSKQYDDTVALEDVSFEVSNDEFVILLGPSGAGKSTLLRCLNGLTTPTSGKIAIDGKTLHDSRADVGMVFQQHNLVEDMSAFKNALTGALHDTPFVQSLLGWYGEESKAAALEALQTVGLLEESHQSIQSMSGGQQQRVGIARALVQEPSVMLADEPVASLDPGSAEEVMDCLRRASREWNTPVIASLHQINIAQAFGDRFIGLREGRVVFDGGPSELTTAVLDDLYQGVTTVTGAPSTTPSESDRPVTELKT</sequence>
<keyword evidence="1" id="KW-0813">Transport</keyword>
<evidence type="ECO:0000313" key="10">
    <source>
        <dbReference type="Proteomes" id="UP001596274"/>
    </source>
</evidence>
<evidence type="ECO:0000313" key="9">
    <source>
        <dbReference type="EMBL" id="MFC6770063.1"/>
    </source>
</evidence>
<evidence type="ECO:0000256" key="4">
    <source>
        <dbReference type="ARBA" id="ARBA00022840"/>
    </source>
</evidence>
<evidence type="ECO:0000256" key="3">
    <source>
        <dbReference type="ARBA" id="ARBA00022741"/>
    </source>
</evidence>
<name>A0ABD5SYP1_9EURY</name>
<feature type="compositionally biased region" description="Basic and acidic residues" evidence="7">
    <location>
        <begin position="249"/>
        <end position="259"/>
    </location>
</feature>
<evidence type="ECO:0000256" key="6">
    <source>
        <dbReference type="ARBA" id="ARBA00023136"/>
    </source>
</evidence>
<evidence type="ECO:0000256" key="5">
    <source>
        <dbReference type="ARBA" id="ARBA00022967"/>
    </source>
</evidence>
<evidence type="ECO:0000256" key="2">
    <source>
        <dbReference type="ARBA" id="ARBA00022475"/>
    </source>
</evidence>
<dbReference type="CDD" id="cd03256">
    <property type="entry name" value="ABC_PhnC_transporter"/>
    <property type="match status" value="1"/>
</dbReference>
<keyword evidence="10" id="KW-1185">Reference proteome</keyword>
<comment type="caution">
    <text evidence="9">The sequence shown here is derived from an EMBL/GenBank/DDBJ whole genome shotgun (WGS) entry which is preliminary data.</text>
</comment>
<keyword evidence="6" id="KW-0472">Membrane</keyword>
<dbReference type="Gene3D" id="3.40.50.300">
    <property type="entry name" value="P-loop containing nucleotide triphosphate hydrolases"/>
    <property type="match status" value="1"/>
</dbReference>
<dbReference type="GO" id="GO:0005524">
    <property type="term" value="F:ATP binding"/>
    <property type="evidence" value="ECO:0007669"/>
    <property type="project" value="UniProtKB-KW"/>
</dbReference>
<dbReference type="PROSITE" id="PS50893">
    <property type="entry name" value="ABC_TRANSPORTER_2"/>
    <property type="match status" value="1"/>
</dbReference>
<dbReference type="SMART" id="SM00382">
    <property type="entry name" value="AAA"/>
    <property type="match status" value="1"/>
</dbReference>
<evidence type="ECO:0000256" key="1">
    <source>
        <dbReference type="ARBA" id="ARBA00022448"/>
    </source>
</evidence>
<keyword evidence="5" id="KW-1278">Translocase</keyword>